<dbReference type="AlphaFoldDB" id="A0A9Q1CQ31"/>
<name>A0A9Q1CQ31_HOLLE</name>
<reference evidence="1" key="1">
    <citation type="submission" date="2021-10" db="EMBL/GenBank/DDBJ databases">
        <title>Tropical sea cucumber genome reveals ecological adaptation and Cuvierian tubules defense mechanism.</title>
        <authorList>
            <person name="Chen T."/>
        </authorList>
    </citation>
    <scope>NUCLEOTIDE SEQUENCE</scope>
    <source>
        <strain evidence="1">Nanhai2018</strain>
        <tissue evidence="1">Muscle</tissue>
    </source>
</reference>
<evidence type="ECO:0000313" key="1">
    <source>
        <dbReference type="EMBL" id="KAJ8049492.1"/>
    </source>
</evidence>
<gene>
    <name evidence="1" type="ORF">HOLleu_02261</name>
</gene>
<dbReference type="OrthoDB" id="425681at2759"/>
<dbReference type="Proteomes" id="UP001152320">
    <property type="component" value="Chromosome 1"/>
</dbReference>
<comment type="caution">
    <text evidence="1">The sequence shown here is derived from an EMBL/GenBank/DDBJ whole genome shotgun (WGS) entry which is preliminary data.</text>
</comment>
<protein>
    <submittedName>
        <fullName evidence="1">Uncharacterized protein</fullName>
    </submittedName>
</protein>
<dbReference type="EMBL" id="JAIZAY010000001">
    <property type="protein sequence ID" value="KAJ8049492.1"/>
    <property type="molecule type" value="Genomic_DNA"/>
</dbReference>
<organism evidence="1 2">
    <name type="scientific">Holothuria leucospilota</name>
    <name type="common">Black long sea cucumber</name>
    <name type="synonym">Mertensiothuria leucospilota</name>
    <dbReference type="NCBI Taxonomy" id="206669"/>
    <lineage>
        <taxon>Eukaryota</taxon>
        <taxon>Metazoa</taxon>
        <taxon>Echinodermata</taxon>
        <taxon>Eleutherozoa</taxon>
        <taxon>Echinozoa</taxon>
        <taxon>Holothuroidea</taxon>
        <taxon>Aspidochirotacea</taxon>
        <taxon>Aspidochirotida</taxon>
        <taxon>Holothuriidae</taxon>
        <taxon>Holothuria</taxon>
    </lineage>
</organism>
<keyword evidence="2" id="KW-1185">Reference proteome</keyword>
<sequence length="124" mass="14050">MFIEWRRVAFQRASCMDSWNMVLVLEAAPIFGSGIHVRGTISQHTLTSTAGRGNLASERLTWRLVVKSGVRRAEENRRVKRAFKQQKRKASISPPVSVFICDTCTKDCHSRIGLYGHRRSCSSI</sequence>
<evidence type="ECO:0000313" key="2">
    <source>
        <dbReference type="Proteomes" id="UP001152320"/>
    </source>
</evidence>
<accession>A0A9Q1CQ31</accession>
<proteinExistence type="predicted"/>